<gene>
    <name evidence="4" type="ORF">RFB13_23135</name>
</gene>
<evidence type="ECO:0000259" key="3">
    <source>
        <dbReference type="Pfam" id="PF01370"/>
    </source>
</evidence>
<evidence type="ECO:0000313" key="5">
    <source>
        <dbReference type="Proteomes" id="UP001235341"/>
    </source>
</evidence>
<dbReference type="RefSeq" id="WP_309205416.1">
    <property type="nucleotide sequence ID" value="NZ_CP133586.1"/>
</dbReference>
<evidence type="ECO:0000256" key="1">
    <source>
        <dbReference type="ARBA" id="ARBA00005125"/>
    </source>
</evidence>
<keyword evidence="5" id="KW-1185">Reference proteome</keyword>
<dbReference type="SUPFAM" id="SSF51735">
    <property type="entry name" value="NAD(P)-binding Rossmann-fold domains"/>
    <property type="match status" value="1"/>
</dbReference>
<dbReference type="Pfam" id="PF01370">
    <property type="entry name" value="Epimerase"/>
    <property type="match status" value="1"/>
</dbReference>
<dbReference type="Gene3D" id="3.40.50.720">
    <property type="entry name" value="NAD(P)-binding Rossmann-like Domain"/>
    <property type="match status" value="1"/>
</dbReference>
<evidence type="ECO:0000313" key="4">
    <source>
        <dbReference type="EMBL" id="WMT14060.1"/>
    </source>
</evidence>
<name>A0ABY9PLH4_SERFO</name>
<proteinExistence type="inferred from homology"/>
<dbReference type="InterPro" id="IPR036291">
    <property type="entry name" value="NAD(P)-bd_dom_sf"/>
</dbReference>
<dbReference type="Proteomes" id="UP001235341">
    <property type="component" value="Chromosome"/>
</dbReference>
<protein>
    <submittedName>
        <fullName evidence="4">NAD(P)-dependent oxidoreductase</fullName>
    </submittedName>
</protein>
<comment type="pathway">
    <text evidence="1">Bacterial outer membrane biogenesis; LPS O-antigen biosynthesis.</text>
</comment>
<comment type="similarity">
    <text evidence="2">Belongs to the NAD(P)-dependent epimerase/dehydratase family.</text>
</comment>
<accession>A0ABY9PLH4</accession>
<evidence type="ECO:0000256" key="2">
    <source>
        <dbReference type="ARBA" id="ARBA00007637"/>
    </source>
</evidence>
<dbReference type="PANTHER" id="PTHR43000">
    <property type="entry name" value="DTDP-D-GLUCOSE 4,6-DEHYDRATASE-RELATED"/>
    <property type="match status" value="1"/>
</dbReference>
<feature type="domain" description="NAD-dependent epimerase/dehydratase" evidence="3">
    <location>
        <begin position="10"/>
        <end position="214"/>
    </location>
</feature>
<dbReference type="EMBL" id="CP133586">
    <property type="protein sequence ID" value="WMT14060.1"/>
    <property type="molecule type" value="Genomic_DNA"/>
</dbReference>
<reference evidence="4 5" key="1">
    <citation type="submission" date="2023-08" db="EMBL/GenBank/DDBJ databases">
        <title>Complete Genome and Methylome dissection of Serratia fonticola NEB369.</title>
        <authorList>
            <person name="Fomenkov A."/>
            <person name="Roberts R.D."/>
        </authorList>
    </citation>
    <scope>NUCLEOTIDE SEQUENCE [LARGE SCALE GENOMIC DNA]</scope>
    <source>
        <strain evidence="4 5">NEB369</strain>
    </source>
</reference>
<organism evidence="4 5">
    <name type="scientific">Serratia fonticola</name>
    <dbReference type="NCBI Taxonomy" id="47917"/>
    <lineage>
        <taxon>Bacteria</taxon>
        <taxon>Pseudomonadati</taxon>
        <taxon>Pseudomonadota</taxon>
        <taxon>Gammaproteobacteria</taxon>
        <taxon>Enterobacterales</taxon>
        <taxon>Yersiniaceae</taxon>
        <taxon>Serratia</taxon>
    </lineage>
</organism>
<sequence length="297" mass="31745">MTEQKAPSLVLTGSTGYLGRQVLAALKATNVKVESFSFSKFLIGTAEPTALRMLQQADVVCHLAGIHPHQSITPSDNLYWKANVVGTKKLLNAAQNACRIVFASSAMAARGETQPGANQGLLAYASSKRAAEALVVECAANNASSISLRFQAVAGAHREPCVGLIGNALRAAREGTSLTIFQQAPPREYLHVADAASAIVAACLAPIEGHSVIDIGTGLPQHVSTVVETVEQITGVKIKKRSAESRIEPAPRTSDLLVARKLLGWRAYRSSLARIIIDQWEDQQHRAVVFPSDGHRK</sequence>
<dbReference type="InterPro" id="IPR001509">
    <property type="entry name" value="Epimerase_deHydtase"/>
</dbReference>